<keyword evidence="8" id="KW-1185">Reference proteome</keyword>
<dbReference type="PROSITE" id="PS01109">
    <property type="entry name" value="RIBOSOMAL_L10"/>
    <property type="match status" value="1"/>
</dbReference>
<organism evidence="7 8">
    <name type="scientific">Novosphingobium taihuense</name>
    <dbReference type="NCBI Taxonomy" id="260085"/>
    <lineage>
        <taxon>Bacteria</taxon>
        <taxon>Pseudomonadati</taxon>
        <taxon>Pseudomonadota</taxon>
        <taxon>Alphaproteobacteria</taxon>
        <taxon>Sphingomonadales</taxon>
        <taxon>Sphingomonadaceae</taxon>
        <taxon>Novosphingobium</taxon>
    </lineage>
</organism>
<evidence type="ECO:0000313" key="7">
    <source>
        <dbReference type="EMBL" id="MBB4614509.1"/>
    </source>
</evidence>
<dbReference type="Proteomes" id="UP000538566">
    <property type="component" value="Unassembled WGS sequence"/>
</dbReference>
<comment type="caution">
    <text evidence="7">The sequence shown here is derived from an EMBL/GenBank/DDBJ whole genome shotgun (WGS) entry which is preliminary data.</text>
</comment>
<dbReference type="GO" id="GO:0015934">
    <property type="term" value="C:large ribosomal subunit"/>
    <property type="evidence" value="ECO:0007669"/>
    <property type="project" value="InterPro"/>
</dbReference>
<dbReference type="Gene3D" id="3.30.70.1730">
    <property type="match status" value="1"/>
</dbReference>
<dbReference type="InterPro" id="IPR043141">
    <property type="entry name" value="Ribosomal_uL10-like_sf"/>
</dbReference>
<evidence type="ECO:0000256" key="5">
    <source>
        <dbReference type="ARBA" id="ARBA00035202"/>
    </source>
</evidence>
<dbReference type="HAMAP" id="MF_00362">
    <property type="entry name" value="Ribosomal_uL10"/>
    <property type="match status" value="1"/>
</dbReference>
<dbReference type="NCBIfam" id="NF000955">
    <property type="entry name" value="PRK00099.1-1"/>
    <property type="match status" value="1"/>
</dbReference>
<comment type="function">
    <text evidence="1 6">Forms part of the ribosomal stalk, playing a central role in the interaction of the ribosome with GTP-bound translation factors.</text>
</comment>
<dbReference type="AlphaFoldDB" id="A0A7W7EUZ1"/>
<evidence type="ECO:0000313" key="8">
    <source>
        <dbReference type="Proteomes" id="UP000538566"/>
    </source>
</evidence>
<dbReference type="InterPro" id="IPR022973">
    <property type="entry name" value="Ribosomal_uL10_bac"/>
</dbReference>
<dbReference type="PANTHER" id="PTHR11560">
    <property type="entry name" value="39S RIBOSOMAL PROTEIN L10, MITOCHONDRIAL"/>
    <property type="match status" value="1"/>
</dbReference>
<keyword evidence="4 6" id="KW-0687">Ribonucleoprotein</keyword>
<keyword evidence="3 6" id="KW-0689">Ribosomal protein</keyword>
<gene>
    <name evidence="6" type="primary">rplJ</name>
    <name evidence="7" type="ORF">GGR37_002796</name>
</gene>
<reference evidence="7 8" key="1">
    <citation type="submission" date="2020-08" db="EMBL/GenBank/DDBJ databases">
        <title>Genomic Encyclopedia of Type Strains, Phase IV (KMG-IV): sequencing the most valuable type-strain genomes for metagenomic binning, comparative biology and taxonomic classification.</title>
        <authorList>
            <person name="Goeker M."/>
        </authorList>
    </citation>
    <scope>NUCLEOTIDE SEQUENCE [LARGE SCALE GENOMIC DNA]</scope>
    <source>
        <strain evidence="7 8">DSM 17507</strain>
    </source>
</reference>
<comment type="subunit">
    <text evidence="6">Part of the ribosomal stalk of the 50S ribosomal subunit. The N-terminus interacts with L11 and the large rRNA to form the base of the stalk. The C-terminus forms an elongated spine to which L12 dimers bind in a sequential fashion forming a multimeric L10(L12)X complex.</text>
</comment>
<dbReference type="OrthoDB" id="9791972at2"/>
<dbReference type="CDD" id="cd05797">
    <property type="entry name" value="Ribosomal_L10"/>
    <property type="match status" value="1"/>
</dbReference>
<dbReference type="RefSeq" id="WP_144904697.1">
    <property type="nucleotide sequence ID" value="NZ_JACHOA010000005.1"/>
</dbReference>
<evidence type="ECO:0000256" key="2">
    <source>
        <dbReference type="ARBA" id="ARBA00008889"/>
    </source>
</evidence>
<dbReference type="EMBL" id="JACHOA010000005">
    <property type="protein sequence ID" value="MBB4614509.1"/>
    <property type="molecule type" value="Genomic_DNA"/>
</dbReference>
<accession>A0A7W7EUZ1</accession>
<dbReference type="InterPro" id="IPR002363">
    <property type="entry name" value="Ribosomal_uL10_CS_bac"/>
</dbReference>
<dbReference type="Pfam" id="PF00466">
    <property type="entry name" value="Ribosomal_L10"/>
    <property type="match status" value="1"/>
</dbReference>
<comment type="similarity">
    <text evidence="2 6">Belongs to the universal ribosomal protein uL10 family.</text>
</comment>
<evidence type="ECO:0000256" key="1">
    <source>
        <dbReference type="ARBA" id="ARBA00002633"/>
    </source>
</evidence>
<dbReference type="InterPro" id="IPR001790">
    <property type="entry name" value="Ribosomal_uL10"/>
</dbReference>
<dbReference type="InterPro" id="IPR047865">
    <property type="entry name" value="Ribosomal_uL10_bac_type"/>
</dbReference>
<dbReference type="GO" id="GO:0003735">
    <property type="term" value="F:structural constituent of ribosome"/>
    <property type="evidence" value="ECO:0007669"/>
    <property type="project" value="InterPro"/>
</dbReference>
<name>A0A7W7EUZ1_9SPHN</name>
<dbReference type="GO" id="GO:0070180">
    <property type="term" value="F:large ribosomal subunit rRNA binding"/>
    <property type="evidence" value="ECO:0007669"/>
    <property type="project" value="UniProtKB-UniRule"/>
</dbReference>
<keyword evidence="6" id="KW-0694">RNA-binding</keyword>
<sequence length="170" mass="17368">MDRSQKAESVAFLSGVFNEAGAVVITRNLGMTVAQSTALRNKIREAGATYKVAKNSLAKLAATGTDYEGLVDLFTGPTAIAASVDPVAAAKAVVEFAKTTDKIEIVGGAMGSQVLNEAGVKALASMPSLDELRGTLIGLIQAPATKIAQLTTAPAAKLARVFGAYAKEAA</sequence>
<keyword evidence="6" id="KW-0699">rRNA-binding</keyword>
<dbReference type="SUPFAM" id="SSF160369">
    <property type="entry name" value="Ribosomal protein L10-like"/>
    <property type="match status" value="1"/>
</dbReference>
<evidence type="ECO:0000256" key="3">
    <source>
        <dbReference type="ARBA" id="ARBA00022980"/>
    </source>
</evidence>
<dbReference type="GO" id="GO:0006412">
    <property type="term" value="P:translation"/>
    <property type="evidence" value="ECO:0007669"/>
    <property type="project" value="UniProtKB-UniRule"/>
</dbReference>
<dbReference type="Gene3D" id="6.10.250.290">
    <property type="match status" value="1"/>
</dbReference>
<evidence type="ECO:0000256" key="6">
    <source>
        <dbReference type="HAMAP-Rule" id="MF_00362"/>
    </source>
</evidence>
<proteinExistence type="inferred from homology"/>
<protein>
    <recommendedName>
        <fullName evidence="5 6">Large ribosomal subunit protein uL10</fullName>
    </recommendedName>
</protein>
<evidence type="ECO:0000256" key="4">
    <source>
        <dbReference type="ARBA" id="ARBA00023274"/>
    </source>
</evidence>